<keyword evidence="3" id="KW-0732">Signal</keyword>
<feature type="domain" description="Single" evidence="4">
    <location>
        <begin position="39"/>
        <end position="105"/>
    </location>
</feature>
<keyword evidence="6" id="KW-1185">Reference proteome</keyword>
<comment type="subcellular location">
    <subcellularLocation>
        <location evidence="1">Secreted</location>
    </subcellularLocation>
</comment>
<evidence type="ECO:0000313" key="5">
    <source>
        <dbReference type="EMBL" id="CAH0625644.1"/>
    </source>
</evidence>
<evidence type="ECO:0000259" key="4">
    <source>
        <dbReference type="SMART" id="SM01318"/>
    </source>
</evidence>
<dbReference type="Pfam" id="PF15430">
    <property type="entry name" value="SVWC"/>
    <property type="match status" value="1"/>
</dbReference>
<keyword evidence="2" id="KW-0964">Secreted</keyword>
<proteinExistence type="predicted"/>
<dbReference type="SMART" id="SM01318">
    <property type="entry name" value="SVWC"/>
    <property type="match status" value="1"/>
</dbReference>
<dbReference type="PANTHER" id="PTHR39957:SF1">
    <property type="entry name" value="AT09846P1-RELATED"/>
    <property type="match status" value="1"/>
</dbReference>
<dbReference type="OrthoDB" id="6761907at2759"/>
<dbReference type="Proteomes" id="UP001154114">
    <property type="component" value="Chromosome 7"/>
</dbReference>
<gene>
    <name evidence="5" type="ORF">CINC_LOCUS12196</name>
</gene>
<evidence type="ECO:0000256" key="3">
    <source>
        <dbReference type="SAM" id="SignalP"/>
    </source>
</evidence>
<dbReference type="GO" id="GO:0005576">
    <property type="term" value="C:extracellular region"/>
    <property type="evidence" value="ECO:0007669"/>
    <property type="project" value="UniProtKB-SubCell"/>
</dbReference>
<evidence type="ECO:0000256" key="1">
    <source>
        <dbReference type="ARBA" id="ARBA00004613"/>
    </source>
</evidence>
<feature type="signal peptide" evidence="3">
    <location>
        <begin position="1"/>
        <end position="19"/>
    </location>
</feature>
<dbReference type="EMBL" id="LR824010">
    <property type="protein sequence ID" value="CAH0625644.1"/>
    <property type="molecule type" value="Genomic_DNA"/>
</dbReference>
<organism evidence="5 6">
    <name type="scientific">Chrysodeixis includens</name>
    <name type="common">Soybean looper</name>
    <name type="synonym">Pseudoplusia includens</name>
    <dbReference type="NCBI Taxonomy" id="689277"/>
    <lineage>
        <taxon>Eukaryota</taxon>
        <taxon>Metazoa</taxon>
        <taxon>Ecdysozoa</taxon>
        <taxon>Arthropoda</taxon>
        <taxon>Hexapoda</taxon>
        <taxon>Insecta</taxon>
        <taxon>Pterygota</taxon>
        <taxon>Neoptera</taxon>
        <taxon>Endopterygota</taxon>
        <taxon>Lepidoptera</taxon>
        <taxon>Glossata</taxon>
        <taxon>Ditrysia</taxon>
        <taxon>Noctuoidea</taxon>
        <taxon>Noctuidae</taxon>
        <taxon>Plusiinae</taxon>
        <taxon>Chrysodeixis</taxon>
    </lineage>
</organism>
<sequence>MKMVSKVLVFAFIVSTASASRWFARLPAIPPEFGNKQGCYIEEINTVVPFGAHITPVRVCYDITCGRDVIEYNSCGRVATDDPLCHVTDVDISKPYPFCCPDVRCDLDNKLN</sequence>
<evidence type="ECO:0000256" key="2">
    <source>
        <dbReference type="ARBA" id="ARBA00022525"/>
    </source>
</evidence>
<reference evidence="5" key="1">
    <citation type="submission" date="2021-12" db="EMBL/GenBank/DDBJ databases">
        <authorList>
            <person name="King R."/>
        </authorList>
    </citation>
    <scope>NUCLEOTIDE SEQUENCE</scope>
</reference>
<protein>
    <recommendedName>
        <fullName evidence="4">Single domain-containing protein</fullName>
    </recommendedName>
</protein>
<feature type="chain" id="PRO_5040124967" description="Single domain-containing protein" evidence="3">
    <location>
        <begin position="20"/>
        <end position="112"/>
    </location>
</feature>
<accession>A0A9P0FZE0</accession>
<evidence type="ECO:0000313" key="6">
    <source>
        <dbReference type="Proteomes" id="UP001154114"/>
    </source>
</evidence>
<dbReference type="PANTHER" id="PTHR39957">
    <property type="entry name" value="AT09846P1-RELATED"/>
    <property type="match status" value="1"/>
</dbReference>
<dbReference type="AlphaFoldDB" id="A0A9P0FZE0"/>
<dbReference type="InterPro" id="IPR029277">
    <property type="entry name" value="SVWC_dom"/>
</dbReference>
<dbReference type="InterPro" id="IPR053308">
    <property type="entry name" value="Vago-like"/>
</dbReference>
<name>A0A9P0FZE0_CHRIL</name>